<evidence type="ECO:0000256" key="1">
    <source>
        <dbReference type="SAM" id="MobiDB-lite"/>
    </source>
</evidence>
<evidence type="ECO:0000313" key="3">
    <source>
        <dbReference type="Proteomes" id="UP001259832"/>
    </source>
</evidence>
<reference evidence="2" key="1">
    <citation type="submission" date="2023-08" db="EMBL/GenBank/DDBJ databases">
        <title>Reference Genome Resource for the Citrus Pathogen Phytophthora citrophthora.</title>
        <authorList>
            <person name="Moller H."/>
            <person name="Coetzee B."/>
            <person name="Rose L.J."/>
            <person name="Van Niekerk J.M."/>
        </authorList>
    </citation>
    <scope>NUCLEOTIDE SEQUENCE</scope>
    <source>
        <strain evidence="2">STE-U-9442</strain>
    </source>
</reference>
<comment type="caution">
    <text evidence="2">The sequence shown here is derived from an EMBL/GenBank/DDBJ whole genome shotgun (WGS) entry which is preliminary data.</text>
</comment>
<dbReference type="EMBL" id="JASMQC010000030">
    <property type="protein sequence ID" value="KAK1932341.1"/>
    <property type="molecule type" value="Genomic_DNA"/>
</dbReference>
<evidence type="ECO:0000313" key="2">
    <source>
        <dbReference type="EMBL" id="KAK1932341.1"/>
    </source>
</evidence>
<proteinExistence type="predicted"/>
<gene>
    <name evidence="2" type="ORF">P3T76_012335</name>
</gene>
<feature type="region of interest" description="Disordered" evidence="1">
    <location>
        <begin position="140"/>
        <end position="160"/>
    </location>
</feature>
<keyword evidence="3" id="KW-1185">Reference proteome</keyword>
<feature type="compositionally biased region" description="Basic residues" evidence="1">
    <location>
        <begin position="140"/>
        <end position="151"/>
    </location>
</feature>
<protein>
    <submittedName>
        <fullName evidence="2">Uncharacterized protein</fullName>
    </submittedName>
</protein>
<accession>A0AAD9G5Q8</accession>
<sequence>MECKSALKMRWTAPEVMMLTDEWAKVCVDPNTSKLRGDDLNKVIFERYTSRCVQMRQARRSPPAVLTQCDRMFHFARFVFDYDSEEVTQGRSSWFQLSDKQRREIEIPKEWRRQVAVFSPNTFSSFKHIIIPHSGGVMSKKSKKWSSKNKKVTSQTTGKQQRVVKIQPGWSTKEKVRLVQRWTNFMKEKDLSLENFETMTYKESCKSLASSTPPRSPFAAWRKARTLLTAWRFITAFNKEHQPGWFELTEVERDSKIKWEELPNKFEDIEDEVFRAMNKAVLTDLDKSKTQSPSVEQAALSPPEIALPLPFEHNLLLTNSSTSSEQLDRLLLEDNVASSSELLKPNGCVLETSSDCKSTPDGRSLSAQRLIEDVAIEPAVDSSQPLEPLPIFPSETIVDELQVVQETNRSQVLQAVGQLQEALDQGTKHTMESIRALKLNLLSRGNSGQLKHLELVLEQQKNRMLSVLRLAEVTSRQHNDEIQSLTENVLGNEVKAPQNGSAVVFV</sequence>
<name>A0AAD9G5Q8_9STRA</name>
<dbReference type="AlphaFoldDB" id="A0AAD9G5Q8"/>
<organism evidence="2 3">
    <name type="scientific">Phytophthora citrophthora</name>
    <dbReference type="NCBI Taxonomy" id="4793"/>
    <lineage>
        <taxon>Eukaryota</taxon>
        <taxon>Sar</taxon>
        <taxon>Stramenopiles</taxon>
        <taxon>Oomycota</taxon>
        <taxon>Peronosporomycetes</taxon>
        <taxon>Peronosporales</taxon>
        <taxon>Peronosporaceae</taxon>
        <taxon>Phytophthora</taxon>
    </lineage>
</organism>
<dbReference type="Proteomes" id="UP001259832">
    <property type="component" value="Unassembled WGS sequence"/>
</dbReference>